<dbReference type="Pfam" id="PF20152">
    <property type="entry name" value="DUF6534"/>
    <property type="match status" value="1"/>
</dbReference>
<accession>A0A0C9T6V1</accession>
<gene>
    <name evidence="3" type="ORF">PLICRDRAFT_443300</name>
</gene>
<evidence type="ECO:0000313" key="4">
    <source>
        <dbReference type="Proteomes" id="UP000053263"/>
    </source>
</evidence>
<keyword evidence="4" id="KW-1185">Reference proteome</keyword>
<feature type="transmembrane region" description="Helical" evidence="1">
    <location>
        <begin position="12"/>
        <end position="37"/>
    </location>
</feature>
<feature type="transmembrane region" description="Helical" evidence="1">
    <location>
        <begin position="203"/>
        <end position="225"/>
    </location>
</feature>
<dbReference type="AlphaFoldDB" id="A0A0C9T6V1"/>
<dbReference type="PANTHER" id="PTHR40465:SF1">
    <property type="entry name" value="DUF6534 DOMAIN-CONTAINING PROTEIN"/>
    <property type="match status" value="1"/>
</dbReference>
<dbReference type="HOGENOM" id="CLU_046025_0_1_1"/>
<dbReference type="InterPro" id="IPR045339">
    <property type="entry name" value="DUF6534"/>
</dbReference>
<feature type="transmembrane region" description="Helical" evidence="1">
    <location>
        <begin position="120"/>
        <end position="140"/>
    </location>
</feature>
<protein>
    <recommendedName>
        <fullName evidence="2">DUF6534 domain-containing protein</fullName>
    </recommendedName>
</protein>
<keyword evidence="1" id="KW-0472">Membrane</keyword>
<dbReference type="OrthoDB" id="2535105at2759"/>
<feature type="transmembrane region" description="Helical" evidence="1">
    <location>
        <begin position="49"/>
        <end position="70"/>
    </location>
</feature>
<evidence type="ECO:0000256" key="1">
    <source>
        <dbReference type="SAM" id="Phobius"/>
    </source>
</evidence>
<dbReference type="Proteomes" id="UP000053263">
    <property type="component" value="Unassembled WGS sequence"/>
</dbReference>
<organism evidence="3 4">
    <name type="scientific">Plicaturopsis crispa FD-325 SS-3</name>
    <dbReference type="NCBI Taxonomy" id="944288"/>
    <lineage>
        <taxon>Eukaryota</taxon>
        <taxon>Fungi</taxon>
        <taxon>Dikarya</taxon>
        <taxon>Basidiomycota</taxon>
        <taxon>Agaricomycotina</taxon>
        <taxon>Agaricomycetes</taxon>
        <taxon>Agaricomycetidae</taxon>
        <taxon>Amylocorticiales</taxon>
        <taxon>Amylocorticiaceae</taxon>
        <taxon>Plicatura</taxon>
        <taxon>Plicaturopsis crispa</taxon>
    </lineage>
</organism>
<dbReference type="PANTHER" id="PTHR40465">
    <property type="entry name" value="CHROMOSOME 1, WHOLE GENOME SHOTGUN SEQUENCE"/>
    <property type="match status" value="1"/>
</dbReference>
<keyword evidence="1" id="KW-0812">Transmembrane</keyword>
<evidence type="ECO:0000313" key="3">
    <source>
        <dbReference type="EMBL" id="KII83838.1"/>
    </source>
</evidence>
<reference evidence="3 4" key="1">
    <citation type="submission" date="2014-06" db="EMBL/GenBank/DDBJ databases">
        <title>Evolutionary Origins and Diversification of the Mycorrhizal Mutualists.</title>
        <authorList>
            <consortium name="DOE Joint Genome Institute"/>
            <consortium name="Mycorrhizal Genomics Consortium"/>
            <person name="Kohler A."/>
            <person name="Kuo A."/>
            <person name="Nagy L.G."/>
            <person name="Floudas D."/>
            <person name="Copeland A."/>
            <person name="Barry K.W."/>
            <person name="Cichocki N."/>
            <person name="Veneault-Fourrey C."/>
            <person name="LaButti K."/>
            <person name="Lindquist E.A."/>
            <person name="Lipzen A."/>
            <person name="Lundell T."/>
            <person name="Morin E."/>
            <person name="Murat C."/>
            <person name="Riley R."/>
            <person name="Ohm R."/>
            <person name="Sun H."/>
            <person name="Tunlid A."/>
            <person name="Henrissat B."/>
            <person name="Grigoriev I.V."/>
            <person name="Hibbett D.S."/>
            <person name="Martin F."/>
        </authorList>
    </citation>
    <scope>NUCLEOTIDE SEQUENCE [LARGE SCALE GENOMIC DNA]</scope>
    <source>
        <strain evidence="3 4">FD-325 SS-3</strain>
    </source>
</reference>
<keyword evidence="1" id="KW-1133">Transmembrane helix</keyword>
<name>A0A0C9T6V1_PLICR</name>
<feature type="transmembrane region" description="Helical" evidence="1">
    <location>
        <begin position="90"/>
        <end position="108"/>
    </location>
</feature>
<proteinExistence type="predicted"/>
<sequence length="307" mass="34406">MTNISLELDGTLGVLVIGVLVSICLFGILTAQAFSYFRTFTNDCSGLRVFVAFVWTCDLAHTVTVSAGVYIMAVKDFGQTPKLVKPPFEANMSVVFTGIVAALVQSFFARRIWVLSQKIYITSICWFLCILRLVLSVLVAKGAFEMVDWTQYMEDWGGAIIALLVLSACIDFLVFGSLCYYLWRERAHAFKRTAKLLEKIVCWTIQTALLTSMASLTMLIVFITIRNSHAWLGIFMFLPQLFSNSLLASLNLRATVRRHFEDQREIPIALIDQSGCFLNDPNTGQAPSPKLPPMIFAPSDMRRITVI</sequence>
<feature type="transmembrane region" description="Helical" evidence="1">
    <location>
        <begin position="160"/>
        <end position="183"/>
    </location>
</feature>
<feature type="transmembrane region" description="Helical" evidence="1">
    <location>
        <begin position="231"/>
        <end position="250"/>
    </location>
</feature>
<evidence type="ECO:0000259" key="2">
    <source>
        <dbReference type="Pfam" id="PF20152"/>
    </source>
</evidence>
<dbReference type="EMBL" id="KN832574">
    <property type="protein sequence ID" value="KII83838.1"/>
    <property type="molecule type" value="Genomic_DNA"/>
</dbReference>
<feature type="domain" description="DUF6534" evidence="2">
    <location>
        <begin position="167"/>
        <end position="254"/>
    </location>
</feature>